<name>A0A0F9D1T8_9ZZZZ</name>
<dbReference type="EMBL" id="LAZR01041537">
    <property type="protein sequence ID" value="KKL11731.1"/>
    <property type="molecule type" value="Genomic_DNA"/>
</dbReference>
<reference evidence="1" key="1">
    <citation type="journal article" date="2015" name="Nature">
        <title>Complex archaea that bridge the gap between prokaryotes and eukaryotes.</title>
        <authorList>
            <person name="Spang A."/>
            <person name="Saw J.H."/>
            <person name="Jorgensen S.L."/>
            <person name="Zaremba-Niedzwiedzka K."/>
            <person name="Martijn J."/>
            <person name="Lind A.E."/>
            <person name="van Eijk R."/>
            <person name="Schleper C."/>
            <person name="Guy L."/>
            <person name="Ettema T.J."/>
        </authorList>
    </citation>
    <scope>NUCLEOTIDE SEQUENCE</scope>
</reference>
<accession>A0A0F9D1T8</accession>
<organism evidence="1">
    <name type="scientific">marine sediment metagenome</name>
    <dbReference type="NCBI Taxonomy" id="412755"/>
    <lineage>
        <taxon>unclassified sequences</taxon>
        <taxon>metagenomes</taxon>
        <taxon>ecological metagenomes</taxon>
    </lineage>
</organism>
<sequence>MERAWRKVIKYHSDRYYKAHGDTIVLTLECGHEIARKASQGVPKKAVCRPCELGIKPSV</sequence>
<comment type="caution">
    <text evidence="1">The sequence shown here is derived from an EMBL/GenBank/DDBJ whole genome shotgun (WGS) entry which is preliminary data.</text>
</comment>
<protein>
    <submittedName>
        <fullName evidence="1">Uncharacterized protein</fullName>
    </submittedName>
</protein>
<dbReference type="AlphaFoldDB" id="A0A0F9D1T8"/>
<proteinExistence type="predicted"/>
<evidence type="ECO:0000313" key="1">
    <source>
        <dbReference type="EMBL" id="KKL11731.1"/>
    </source>
</evidence>
<gene>
    <name evidence="1" type="ORF">LCGC14_2542820</name>
</gene>